<reference evidence="1" key="1">
    <citation type="submission" date="2023-07" db="EMBL/GenBank/DDBJ databases">
        <title>Genomic Encyclopedia of Type Strains, Phase IV (KMG-IV): sequencing the most valuable type-strain genomes for metagenomic binning, comparative biology and taxonomic classification.</title>
        <authorList>
            <person name="Goeker M."/>
        </authorList>
    </citation>
    <scope>NUCLEOTIDE SEQUENCE</scope>
    <source>
        <strain evidence="1">DSM 24202</strain>
    </source>
</reference>
<dbReference type="EMBL" id="JAUSVL010000001">
    <property type="protein sequence ID" value="MDQ0290041.1"/>
    <property type="molecule type" value="Genomic_DNA"/>
</dbReference>
<dbReference type="AlphaFoldDB" id="A0AAE3VGL8"/>
<accession>A0AAE3VGL8</accession>
<sequence length="268" mass="30774">MPLRGKSRRRDGEIFASREGAKARRRRFYPQIPQIDADYGVVPCRCAASRAAGMGNFLPHAKARRREEDVFIHRFRRLSQIMASCLAAARQVAPPGWGNFCLTRRREGAKKTFLSTDSADCRRLWRRVLPLRGKSRRREEGAKARRRRFYPQIPQIVADYGVVSCRCAASRAAGMGKFLPHAKARRREEDVFIHRFRRLSQIMASCLAAARQVATPGWGNFCLTRRREGAKKTFLSADSADCRRLWRRVLPLRGKTRRREEGAKKTSS</sequence>
<proteinExistence type="predicted"/>
<dbReference type="RefSeq" id="WP_307261465.1">
    <property type="nucleotide sequence ID" value="NZ_JAUSVL010000001.1"/>
</dbReference>
<name>A0AAE3VGL8_9BACT</name>
<dbReference type="Proteomes" id="UP001238163">
    <property type="component" value="Unassembled WGS sequence"/>
</dbReference>
<dbReference type="GO" id="GO:0003677">
    <property type="term" value="F:DNA binding"/>
    <property type="evidence" value="ECO:0007669"/>
    <property type="project" value="UniProtKB-KW"/>
</dbReference>
<keyword evidence="1" id="KW-0238">DNA-binding</keyword>
<evidence type="ECO:0000313" key="1">
    <source>
        <dbReference type="EMBL" id="MDQ0290041.1"/>
    </source>
</evidence>
<gene>
    <name evidence="1" type="ORF">J3R75_002148</name>
</gene>
<organism evidence="1 2">
    <name type="scientific">Oligosphaera ethanolica</name>
    <dbReference type="NCBI Taxonomy" id="760260"/>
    <lineage>
        <taxon>Bacteria</taxon>
        <taxon>Pseudomonadati</taxon>
        <taxon>Lentisphaerota</taxon>
        <taxon>Oligosphaeria</taxon>
        <taxon>Oligosphaerales</taxon>
        <taxon>Oligosphaeraceae</taxon>
        <taxon>Oligosphaera</taxon>
    </lineage>
</organism>
<protein>
    <submittedName>
        <fullName evidence="1">Nucleoid DNA-binding protein</fullName>
    </submittedName>
</protein>
<comment type="caution">
    <text evidence="1">The sequence shown here is derived from an EMBL/GenBank/DDBJ whole genome shotgun (WGS) entry which is preliminary data.</text>
</comment>
<evidence type="ECO:0000313" key="2">
    <source>
        <dbReference type="Proteomes" id="UP001238163"/>
    </source>
</evidence>
<keyword evidence="2" id="KW-1185">Reference proteome</keyword>